<feature type="compositionally biased region" description="Pro residues" evidence="1">
    <location>
        <begin position="37"/>
        <end position="48"/>
    </location>
</feature>
<dbReference type="EMBL" id="JBHTGP010000031">
    <property type="protein sequence ID" value="MFD0691560.1"/>
    <property type="molecule type" value="Genomic_DNA"/>
</dbReference>
<keyword evidence="3" id="KW-1185">Reference proteome</keyword>
<organism evidence="2 3">
    <name type="scientific">Actinomadura fibrosa</name>
    <dbReference type="NCBI Taxonomy" id="111802"/>
    <lineage>
        <taxon>Bacteria</taxon>
        <taxon>Bacillati</taxon>
        <taxon>Actinomycetota</taxon>
        <taxon>Actinomycetes</taxon>
        <taxon>Streptosporangiales</taxon>
        <taxon>Thermomonosporaceae</taxon>
        <taxon>Actinomadura</taxon>
    </lineage>
</organism>
<comment type="caution">
    <text evidence="2">The sequence shown here is derived from an EMBL/GenBank/DDBJ whole genome shotgun (WGS) entry which is preliminary data.</text>
</comment>
<evidence type="ECO:0000313" key="2">
    <source>
        <dbReference type="EMBL" id="MFD0691560.1"/>
    </source>
</evidence>
<feature type="region of interest" description="Disordered" evidence="1">
    <location>
        <begin position="1"/>
        <end position="65"/>
    </location>
</feature>
<proteinExistence type="predicted"/>
<sequence length="158" mass="16540">MGTNKIDHILNSPNPTPAPAPAPAPTPAPTSGGGRPSPAPAPAPPSGTTPPSAAKTSGEVHFSPESLRKLGDALEKEVGAILKEARYKLNVKPRDAQPDAFTTFGFFCAMAYTELIEFADQDLISKSKATMDFNDRLHAAAKNQDEAERKSTIKGGGS</sequence>
<feature type="compositionally biased region" description="Pro residues" evidence="1">
    <location>
        <begin position="14"/>
        <end position="28"/>
    </location>
</feature>
<accession>A0ABW2Y3W1</accession>
<protein>
    <submittedName>
        <fullName evidence="2">Uncharacterized protein</fullName>
    </submittedName>
</protein>
<gene>
    <name evidence="2" type="ORF">ACFQZM_44210</name>
</gene>
<name>A0ABW2Y3W1_9ACTN</name>
<dbReference type="RefSeq" id="WP_165503096.1">
    <property type="nucleotide sequence ID" value="NZ_CAACUY010000139.1"/>
</dbReference>
<dbReference type="Proteomes" id="UP001597063">
    <property type="component" value="Unassembled WGS sequence"/>
</dbReference>
<evidence type="ECO:0000256" key="1">
    <source>
        <dbReference type="SAM" id="MobiDB-lite"/>
    </source>
</evidence>
<evidence type="ECO:0000313" key="3">
    <source>
        <dbReference type="Proteomes" id="UP001597063"/>
    </source>
</evidence>
<reference evidence="3" key="1">
    <citation type="journal article" date="2019" name="Int. J. Syst. Evol. Microbiol.">
        <title>The Global Catalogue of Microorganisms (GCM) 10K type strain sequencing project: providing services to taxonomists for standard genome sequencing and annotation.</title>
        <authorList>
            <consortium name="The Broad Institute Genomics Platform"/>
            <consortium name="The Broad Institute Genome Sequencing Center for Infectious Disease"/>
            <person name="Wu L."/>
            <person name="Ma J."/>
        </authorList>
    </citation>
    <scope>NUCLEOTIDE SEQUENCE [LARGE SCALE GENOMIC DNA]</scope>
    <source>
        <strain evidence="3">JCM 9371</strain>
    </source>
</reference>